<comment type="similarity">
    <text evidence="3 10">Belongs to the ketopantoate reductase family.</text>
</comment>
<evidence type="ECO:0000256" key="10">
    <source>
        <dbReference type="RuleBase" id="RU362068"/>
    </source>
</evidence>
<dbReference type="Pfam" id="PF08546">
    <property type="entry name" value="ApbA_C"/>
    <property type="match status" value="1"/>
</dbReference>
<keyword evidence="6 10" id="KW-0521">NADP</keyword>
<dbReference type="InterPro" id="IPR036291">
    <property type="entry name" value="NAD(P)-bd_dom_sf"/>
</dbReference>
<dbReference type="UniPathway" id="UPA00028">
    <property type="reaction ID" value="UER00004"/>
</dbReference>
<evidence type="ECO:0000256" key="9">
    <source>
        <dbReference type="ARBA" id="ARBA00048793"/>
    </source>
</evidence>
<dbReference type="InterPro" id="IPR008927">
    <property type="entry name" value="6-PGluconate_DH-like_C_sf"/>
</dbReference>
<organism evidence="13 14">
    <name type="scientific">Mariniphaga sediminis</name>
    <dbReference type="NCBI Taxonomy" id="1628158"/>
    <lineage>
        <taxon>Bacteria</taxon>
        <taxon>Pseudomonadati</taxon>
        <taxon>Bacteroidota</taxon>
        <taxon>Bacteroidia</taxon>
        <taxon>Marinilabiliales</taxon>
        <taxon>Prolixibacteraceae</taxon>
        <taxon>Mariniphaga</taxon>
    </lineage>
</organism>
<accession>A0A399D4I9</accession>
<keyword evidence="10" id="KW-0566">Pantothenate biosynthesis</keyword>
<comment type="pathway">
    <text evidence="2 10">Cofactor biosynthesis; (R)-pantothenate biosynthesis; (R)-pantoate from 3-methyl-2-oxobutanoate: step 2/2.</text>
</comment>
<keyword evidence="14" id="KW-1185">Reference proteome</keyword>
<feature type="domain" description="Ketopantoate reductase N-terminal" evidence="11">
    <location>
        <begin position="3"/>
        <end position="153"/>
    </location>
</feature>
<dbReference type="Pfam" id="PF02558">
    <property type="entry name" value="ApbA"/>
    <property type="match status" value="1"/>
</dbReference>
<keyword evidence="7 10" id="KW-0560">Oxidoreductase</keyword>
<proteinExistence type="inferred from homology"/>
<name>A0A399D4I9_9BACT</name>
<dbReference type="Proteomes" id="UP000266441">
    <property type="component" value="Unassembled WGS sequence"/>
</dbReference>
<evidence type="ECO:0000256" key="3">
    <source>
        <dbReference type="ARBA" id="ARBA00007870"/>
    </source>
</evidence>
<feature type="domain" description="Ketopantoate reductase C-terminal" evidence="12">
    <location>
        <begin position="179"/>
        <end position="298"/>
    </location>
</feature>
<dbReference type="GO" id="GO:0005737">
    <property type="term" value="C:cytoplasm"/>
    <property type="evidence" value="ECO:0007669"/>
    <property type="project" value="TreeGrafter"/>
</dbReference>
<evidence type="ECO:0000313" key="14">
    <source>
        <dbReference type="Proteomes" id="UP000266441"/>
    </source>
</evidence>
<dbReference type="InterPro" id="IPR013332">
    <property type="entry name" value="KPR_N"/>
</dbReference>
<dbReference type="InterPro" id="IPR051402">
    <property type="entry name" value="KPR-Related"/>
</dbReference>
<evidence type="ECO:0000256" key="1">
    <source>
        <dbReference type="ARBA" id="ARBA00002919"/>
    </source>
</evidence>
<dbReference type="EMBL" id="QWET01000006">
    <property type="protein sequence ID" value="RIH65330.1"/>
    <property type="molecule type" value="Genomic_DNA"/>
</dbReference>
<dbReference type="AlphaFoldDB" id="A0A399D4I9"/>
<dbReference type="PANTHER" id="PTHR21708">
    <property type="entry name" value="PROBABLE 2-DEHYDROPANTOATE 2-REDUCTASE"/>
    <property type="match status" value="1"/>
</dbReference>
<dbReference type="SUPFAM" id="SSF51735">
    <property type="entry name" value="NAD(P)-binding Rossmann-fold domains"/>
    <property type="match status" value="1"/>
</dbReference>
<reference evidence="13 14" key="1">
    <citation type="journal article" date="2015" name="Int. J. Syst. Evol. Microbiol.">
        <title>Mariniphaga sediminis sp. nov., isolated from coastal sediment.</title>
        <authorList>
            <person name="Wang F.Q."/>
            <person name="Shen Q.Y."/>
            <person name="Chen G.J."/>
            <person name="Du Z.J."/>
        </authorList>
    </citation>
    <scope>NUCLEOTIDE SEQUENCE [LARGE SCALE GENOMIC DNA]</scope>
    <source>
        <strain evidence="13 14">SY21</strain>
    </source>
</reference>
<dbReference type="InterPro" id="IPR013752">
    <property type="entry name" value="KPA_reductase"/>
</dbReference>
<dbReference type="InterPro" id="IPR003710">
    <property type="entry name" value="ApbA"/>
</dbReference>
<dbReference type="NCBIfam" id="TIGR00745">
    <property type="entry name" value="apbA_panE"/>
    <property type="match status" value="1"/>
</dbReference>
<evidence type="ECO:0000256" key="5">
    <source>
        <dbReference type="ARBA" id="ARBA00019465"/>
    </source>
</evidence>
<comment type="caution">
    <text evidence="13">The sequence shown here is derived from an EMBL/GenBank/DDBJ whole genome shotgun (WGS) entry which is preliminary data.</text>
</comment>
<protein>
    <recommendedName>
        <fullName evidence="5 10">2-dehydropantoate 2-reductase</fullName>
        <ecNumber evidence="4 10">1.1.1.169</ecNumber>
    </recommendedName>
    <alternativeName>
        <fullName evidence="8 10">Ketopantoate reductase</fullName>
    </alternativeName>
</protein>
<sequence length="312" mass="34598">MKITIVGTGGVGGYFGGKLAKAGFDVCFIARGKHLNALKNNGLTVKSILGDFHVDDIKATDKIREAGQADLIILSVKAWQIKETRDELKHIMHKNTVILPLQNGVLASGELEETIDRKHLVGGLCRIISKIESPGVINHFGVTTPTIVFGELDNTDSERLQTLKAAFDKAGIHALVTMDIESELWKKFLMICVSGLLAVTRTTYGELRELKETREMMIDLFTEIYTLSQHIGIAMEADFVEKTISIIDSLPYDSTSSLTRDVWEGKPSEIDYQNGTVVKLGEKYGVDVPINRFVYNSILPMEQKARKNSGKR</sequence>
<evidence type="ECO:0000313" key="13">
    <source>
        <dbReference type="EMBL" id="RIH65330.1"/>
    </source>
</evidence>
<dbReference type="FunFam" id="3.40.50.720:FF:000307">
    <property type="entry name" value="2-dehydropantoate 2-reductase"/>
    <property type="match status" value="1"/>
</dbReference>
<dbReference type="RefSeq" id="WP_119349711.1">
    <property type="nucleotide sequence ID" value="NZ_QWET01000006.1"/>
</dbReference>
<dbReference type="Gene3D" id="1.10.1040.10">
    <property type="entry name" value="N-(1-d-carboxylethyl)-l-norvaline Dehydrogenase, domain 2"/>
    <property type="match status" value="1"/>
</dbReference>
<evidence type="ECO:0000256" key="4">
    <source>
        <dbReference type="ARBA" id="ARBA00013014"/>
    </source>
</evidence>
<dbReference type="InterPro" id="IPR013328">
    <property type="entry name" value="6PGD_dom2"/>
</dbReference>
<evidence type="ECO:0000256" key="7">
    <source>
        <dbReference type="ARBA" id="ARBA00023002"/>
    </source>
</evidence>
<dbReference type="OrthoDB" id="9796561at2"/>
<evidence type="ECO:0000256" key="6">
    <source>
        <dbReference type="ARBA" id="ARBA00022857"/>
    </source>
</evidence>
<dbReference type="Gene3D" id="3.40.50.720">
    <property type="entry name" value="NAD(P)-binding Rossmann-like Domain"/>
    <property type="match status" value="1"/>
</dbReference>
<dbReference type="PANTHER" id="PTHR21708:SF26">
    <property type="entry name" value="2-DEHYDROPANTOATE 2-REDUCTASE"/>
    <property type="match status" value="1"/>
</dbReference>
<evidence type="ECO:0000256" key="8">
    <source>
        <dbReference type="ARBA" id="ARBA00032024"/>
    </source>
</evidence>
<evidence type="ECO:0000259" key="11">
    <source>
        <dbReference type="Pfam" id="PF02558"/>
    </source>
</evidence>
<comment type="catalytic activity">
    <reaction evidence="9 10">
        <text>(R)-pantoate + NADP(+) = 2-dehydropantoate + NADPH + H(+)</text>
        <dbReference type="Rhea" id="RHEA:16233"/>
        <dbReference type="ChEBI" id="CHEBI:11561"/>
        <dbReference type="ChEBI" id="CHEBI:15378"/>
        <dbReference type="ChEBI" id="CHEBI:15980"/>
        <dbReference type="ChEBI" id="CHEBI:57783"/>
        <dbReference type="ChEBI" id="CHEBI:58349"/>
        <dbReference type="EC" id="1.1.1.169"/>
    </reaction>
</comment>
<dbReference type="SUPFAM" id="SSF48179">
    <property type="entry name" value="6-phosphogluconate dehydrogenase C-terminal domain-like"/>
    <property type="match status" value="1"/>
</dbReference>
<comment type="function">
    <text evidence="1 10">Catalyzes the NADPH-dependent reduction of ketopantoate into pantoic acid.</text>
</comment>
<evidence type="ECO:0000259" key="12">
    <source>
        <dbReference type="Pfam" id="PF08546"/>
    </source>
</evidence>
<evidence type="ECO:0000256" key="2">
    <source>
        <dbReference type="ARBA" id="ARBA00004994"/>
    </source>
</evidence>
<dbReference type="GO" id="GO:0015940">
    <property type="term" value="P:pantothenate biosynthetic process"/>
    <property type="evidence" value="ECO:0007669"/>
    <property type="project" value="UniProtKB-UniPathway"/>
</dbReference>
<gene>
    <name evidence="13" type="ORF">D1164_09370</name>
</gene>
<dbReference type="GO" id="GO:0008677">
    <property type="term" value="F:2-dehydropantoate 2-reductase activity"/>
    <property type="evidence" value="ECO:0007669"/>
    <property type="project" value="UniProtKB-EC"/>
</dbReference>
<dbReference type="EC" id="1.1.1.169" evidence="4 10"/>